<evidence type="ECO:0000256" key="4">
    <source>
        <dbReference type="ARBA" id="ARBA00012982"/>
    </source>
</evidence>
<dbReference type="Proteomes" id="UP000309952">
    <property type="component" value="Chromosome"/>
</dbReference>
<comment type="pathway">
    <text evidence="2">Purine metabolism; 7-cyano-7-deazaguanine biosynthesis.</text>
</comment>
<dbReference type="InterPro" id="IPR038418">
    <property type="entry name" value="6-PTP_synth/QueD_sf"/>
</dbReference>
<dbReference type="KEGG" id="bvy:NCTC9239_01366"/>
<evidence type="ECO:0000256" key="5">
    <source>
        <dbReference type="ARBA" id="ARBA00018141"/>
    </source>
</evidence>
<dbReference type="RefSeq" id="WP_125902188.1">
    <property type="nucleotide sequence ID" value="NZ_LR588407.1"/>
</dbReference>
<evidence type="ECO:0000256" key="2">
    <source>
        <dbReference type="ARBA" id="ARBA00005061"/>
    </source>
</evidence>
<sequence length="170" mass="19296">MPFHSIKTYGAERGLSCVFRQWDARTDCQLMHGYSLGFRFTFAAETLDRRGWVLDFGEGGFGAVRRWLHATFDHTLLVAADDPAREKFEELARCGLADIRMVPGTSCERLAQHVFAMVQPMVHDATQGRCRLRAVECFEHGANSAVYEQPDAQLQQTVDDVMRAVLERLE</sequence>
<organism evidence="8 9">
    <name type="scientific">Brevundimonas vancanneytii</name>
    <dbReference type="NCBI Taxonomy" id="1325724"/>
    <lineage>
        <taxon>Bacteria</taxon>
        <taxon>Pseudomonadati</taxon>
        <taxon>Pseudomonadota</taxon>
        <taxon>Alphaproteobacteria</taxon>
        <taxon>Caulobacterales</taxon>
        <taxon>Caulobacteraceae</taxon>
        <taxon>Brevundimonas</taxon>
    </lineage>
</organism>
<evidence type="ECO:0000256" key="7">
    <source>
        <dbReference type="ARBA" id="ARBA00048807"/>
    </source>
</evidence>
<accession>A0A4P1K2S4</accession>
<dbReference type="Gene3D" id="3.30.479.10">
    <property type="entry name" value="6-pyruvoyl tetrahydropterin synthase/QueD"/>
    <property type="match status" value="1"/>
</dbReference>
<dbReference type="Pfam" id="PF01242">
    <property type="entry name" value="PTPS"/>
    <property type="match status" value="1"/>
</dbReference>
<evidence type="ECO:0000256" key="1">
    <source>
        <dbReference type="ARBA" id="ARBA00002285"/>
    </source>
</evidence>
<gene>
    <name evidence="8" type="ORF">NCTC9239_01366</name>
</gene>
<evidence type="ECO:0000313" key="9">
    <source>
        <dbReference type="Proteomes" id="UP000309952"/>
    </source>
</evidence>
<evidence type="ECO:0000313" key="8">
    <source>
        <dbReference type="EMBL" id="VTO14354.1"/>
    </source>
</evidence>
<comment type="catalytic activity">
    <reaction evidence="7">
        <text>7,8-dihydroneopterin 3'-triphosphate + H2O = 6-carboxy-5,6,7,8-tetrahydropterin + triphosphate + acetaldehyde + 2 H(+)</text>
        <dbReference type="Rhea" id="RHEA:27966"/>
        <dbReference type="ChEBI" id="CHEBI:15343"/>
        <dbReference type="ChEBI" id="CHEBI:15377"/>
        <dbReference type="ChEBI" id="CHEBI:15378"/>
        <dbReference type="ChEBI" id="CHEBI:18036"/>
        <dbReference type="ChEBI" id="CHEBI:58462"/>
        <dbReference type="ChEBI" id="CHEBI:61032"/>
        <dbReference type="EC" id="4.1.2.50"/>
    </reaction>
</comment>
<evidence type="ECO:0000256" key="6">
    <source>
        <dbReference type="ARBA" id="ARBA00031449"/>
    </source>
</evidence>
<dbReference type="SUPFAM" id="SSF55620">
    <property type="entry name" value="Tetrahydrobiopterin biosynthesis enzymes-like"/>
    <property type="match status" value="1"/>
</dbReference>
<name>A0A4P1K2S4_9CAUL</name>
<dbReference type="GO" id="GO:0070497">
    <property type="term" value="F:6-carboxytetrahydropterin synthase activity"/>
    <property type="evidence" value="ECO:0007669"/>
    <property type="project" value="UniProtKB-EC"/>
</dbReference>
<dbReference type="AlphaFoldDB" id="A0A4P1K2S4"/>
<proteinExistence type="inferred from homology"/>
<reference evidence="8 9" key="1">
    <citation type="submission" date="2019-04" db="EMBL/GenBank/DDBJ databases">
        <authorList>
            <consortium name="Pathogen Informatics"/>
        </authorList>
    </citation>
    <scope>NUCLEOTIDE SEQUENCE [LARGE SCALE GENOMIC DNA]</scope>
    <source>
        <strain evidence="8 9">NCTC9239</strain>
    </source>
</reference>
<dbReference type="UniPathway" id="UPA00391"/>
<dbReference type="InterPro" id="IPR007115">
    <property type="entry name" value="6-PTP_synth/QueD"/>
</dbReference>
<keyword evidence="9" id="KW-1185">Reference proteome</keyword>
<comment type="similarity">
    <text evidence="3">Belongs to the PTPS family. QueD subfamily.</text>
</comment>
<dbReference type="EC" id="4.1.2.50" evidence="4"/>
<protein>
    <recommendedName>
        <fullName evidence="5">6-carboxy-5,6,7,8-tetrahydropterin synthase</fullName>
        <ecNumber evidence="4">4.1.2.50</ecNumber>
    </recommendedName>
    <alternativeName>
        <fullName evidence="6">Queuosine biosynthesis protein QueD</fullName>
    </alternativeName>
</protein>
<dbReference type="EMBL" id="LR588407">
    <property type="protein sequence ID" value="VTO14354.1"/>
    <property type="molecule type" value="Genomic_DNA"/>
</dbReference>
<evidence type="ECO:0000256" key="3">
    <source>
        <dbReference type="ARBA" id="ARBA00008900"/>
    </source>
</evidence>
<comment type="function">
    <text evidence="1">Catalyzes the conversion of 7,8-dihydroneopterin triphosphate (H2NTP) to 6-carboxy-5,6,7,8-tetrahydropterin (CPH4) and acetaldehyde.</text>
</comment>